<feature type="compositionally biased region" description="Low complexity" evidence="3">
    <location>
        <begin position="157"/>
        <end position="171"/>
    </location>
</feature>
<dbReference type="OrthoDB" id="26525at2759"/>
<dbReference type="InterPro" id="IPR018247">
    <property type="entry name" value="EF_Hand_1_Ca_BS"/>
</dbReference>
<feature type="domain" description="EF-hand" evidence="4">
    <location>
        <begin position="15"/>
        <end position="50"/>
    </location>
</feature>
<reference evidence="5" key="1">
    <citation type="submission" date="2016-04" db="EMBL/GenBank/DDBJ databases">
        <authorList>
            <person name="Evans L.H."/>
            <person name="Alamgir A."/>
            <person name="Owens N."/>
            <person name="Weber N.D."/>
            <person name="Virtaneva K."/>
            <person name="Barbian K."/>
            <person name="Babar A."/>
            <person name="Rosenke K."/>
        </authorList>
    </citation>
    <scope>NUCLEOTIDE SEQUENCE [LARGE SCALE GENOMIC DNA]</scope>
    <source>
        <strain evidence="5">CBS 101.48</strain>
    </source>
</reference>
<protein>
    <recommendedName>
        <fullName evidence="4">EF-hand domain-containing protein</fullName>
    </recommendedName>
</protein>
<sequence length="207" mass="23665">MSKHSSFSLHFLSNQKRQELQDMFKAFDKDHDDKISATELRNMLGSTGIDEQQMNSVLSKVHTDTEGNLTFEEFAKLMKPTLHTPLRLSSKQQELLETFKVFDRDGDGVINAKELTAMMHQLGDRITMEEAKQLIGDVDEDKDGVVNFDEFARMMGVRPPESPTVTSPTTRSSRDLDTNQDSLKSPPCDHAHHHRFSLRRFFGKQSH</sequence>
<dbReference type="InterPro" id="IPR011992">
    <property type="entry name" value="EF-hand-dom_pair"/>
</dbReference>
<name>A0A168L1K6_ABSGL</name>
<keyword evidence="6" id="KW-1185">Reference proteome</keyword>
<dbReference type="SMART" id="SM00054">
    <property type="entry name" value="EFh"/>
    <property type="match status" value="4"/>
</dbReference>
<evidence type="ECO:0000256" key="1">
    <source>
        <dbReference type="ARBA" id="ARBA00022737"/>
    </source>
</evidence>
<dbReference type="Pfam" id="PF13499">
    <property type="entry name" value="EF-hand_7"/>
    <property type="match status" value="2"/>
</dbReference>
<dbReference type="STRING" id="4829.A0A168L1K6"/>
<dbReference type="InterPro" id="IPR050230">
    <property type="entry name" value="CALM/Myosin/TropC-like"/>
</dbReference>
<organism evidence="5">
    <name type="scientific">Absidia glauca</name>
    <name type="common">Pin mould</name>
    <dbReference type="NCBI Taxonomy" id="4829"/>
    <lineage>
        <taxon>Eukaryota</taxon>
        <taxon>Fungi</taxon>
        <taxon>Fungi incertae sedis</taxon>
        <taxon>Mucoromycota</taxon>
        <taxon>Mucoromycotina</taxon>
        <taxon>Mucoromycetes</taxon>
        <taxon>Mucorales</taxon>
        <taxon>Cunninghamellaceae</taxon>
        <taxon>Absidia</taxon>
    </lineage>
</organism>
<feature type="domain" description="EF-hand" evidence="4">
    <location>
        <begin position="126"/>
        <end position="161"/>
    </location>
</feature>
<evidence type="ECO:0000256" key="2">
    <source>
        <dbReference type="ARBA" id="ARBA00022837"/>
    </source>
</evidence>
<gene>
    <name evidence="5" type="primary">ABSGL_01202.1 scaffold 1223</name>
</gene>
<dbReference type="PANTHER" id="PTHR23048:SF0">
    <property type="entry name" value="CALMODULIN LIKE 3"/>
    <property type="match status" value="1"/>
</dbReference>
<evidence type="ECO:0000313" key="6">
    <source>
        <dbReference type="Proteomes" id="UP000078561"/>
    </source>
</evidence>
<dbReference type="Proteomes" id="UP000078561">
    <property type="component" value="Unassembled WGS sequence"/>
</dbReference>
<dbReference type="EMBL" id="LT550481">
    <property type="protein sequence ID" value="SAL95861.1"/>
    <property type="molecule type" value="Genomic_DNA"/>
</dbReference>
<dbReference type="CDD" id="cd00051">
    <property type="entry name" value="EFh"/>
    <property type="match status" value="1"/>
</dbReference>
<accession>A0A168L1K6</accession>
<dbReference type="OMA" id="DLIFVMC"/>
<proteinExistence type="predicted"/>
<dbReference type="PANTHER" id="PTHR23048">
    <property type="entry name" value="MYOSIN LIGHT CHAIN 1, 3"/>
    <property type="match status" value="1"/>
</dbReference>
<feature type="domain" description="EF-hand" evidence="4">
    <location>
        <begin position="90"/>
        <end position="125"/>
    </location>
</feature>
<dbReference type="GO" id="GO:0016460">
    <property type="term" value="C:myosin II complex"/>
    <property type="evidence" value="ECO:0007669"/>
    <property type="project" value="TreeGrafter"/>
</dbReference>
<dbReference type="SUPFAM" id="SSF47473">
    <property type="entry name" value="EF-hand"/>
    <property type="match status" value="1"/>
</dbReference>
<dbReference type="PROSITE" id="PS50222">
    <property type="entry name" value="EF_HAND_2"/>
    <property type="match status" value="3"/>
</dbReference>
<feature type="region of interest" description="Disordered" evidence="3">
    <location>
        <begin position="156"/>
        <end position="191"/>
    </location>
</feature>
<keyword evidence="1" id="KW-0677">Repeat</keyword>
<evidence type="ECO:0000313" key="5">
    <source>
        <dbReference type="EMBL" id="SAL95861.1"/>
    </source>
</evidence>
<dbReference type="GO" id="GO:0005509">
    <property type="term" value="F:calcium ion binding"/>
    <property type="evidence" value="ECO:0007669"/>
    <property type="project" value="InterPro"/>
</dbReference>
<evidence type="ECO:0000256" key="3">
    <source>
        <dbReference type="SAM" id="MobiDB-lite"/>
    </source>
</evidence>
<keyword evidence="2" id="KW-0106">Calcium</keyword>
<dbReference type="PROSITE" id="PS00018">
    <property type="entry name" value="EF_HAND_1"/>
    <property type="match status" value="3"/>
</dbReference>
<dbReference type="Gene3D" id="1.10.238.10">
    <property type="entry name" value="EF-hand"/>
    <property type="match status" value="2"/>
</dbReference>
<dbReference type="InterPro" id="IPR002048">
    <property type="entry name" value="EF_hand_dom"/>
</dbReference>
<dbReference type="FunFam" id="1.10.238.10:FF:000003">
    <property type="entry name" value="Calmodulin A"/>
    <property type="match status" value="1"/>
</dbReference>
<dbReference type="AlphaFoldDB" id="A0A168L1K6"/>
<dbReference type="InParanoid" id="A0A168L1K6"/>
<evidence type="ECO:0000259" key="4">
    <source>
        <dbReference type="PROSITE" id="PS50222"/>
    </source>
</evidence>